<feature type="compositionally biased region" description="Low complexity" evidence="1">
    <location>
        <begin position="8"/>
        <end position="21"/>
    </location>
</feature>
<name>A0A8J4AFI3_9ACTN</name>
<evidence type="ECO:0000313" key="3">
    <source>
        <dbReference type="Proteomes" id="UP000614996"/>
    </source>
</evidence>
<comment type="caution">
    <text evidence="2">The sequence shown here is derived from an EMBL/GenBank/DDBJ whole genome shotgun (WGS) entry which is preliminary data.</text>
</comment>
<proteinExistence type="predicted"/>
<reference evidence="3" key="1">
    <citation type="journal article" date="2021" name="Int. J. Syst. Evol. Microbiol.">
        <title>Actinocatenispora comari sp. nov., an endophytic actinomycete isolated from aerial parts of Comarum salesowianum.</title>
        <authorList>
            <person name="Oyunbileg N."/>
            <person name="Iizaka Y."/>
            <person name="Hamada M."/>
            <person name="Davaapurev B.O."/>
            <person name="Fukumoto A."/>
            <person name="Tsetseg B."/>
            <person name="Kato F."/>
            <person name="Tamura T."/>
            <person name="Batkhuu J."/>
            <person name="Anzai Y."/>
        </authorList>
    </citation>
    <scope>NUCLEOTIDE SEQUENCE [LARGE SCALE GENOMIC DNA]</scope>
    <source>
        <strain evidence="3">NUM-2625</strain>
    </source>
</reference>
<evidence type="ECO:0000313" key="2">
    <source>
        <dbReference type="EMBL" id="GIL27678.1"/>
    </source>
</evidence>
<accession>A0A8J4AFI3</accession>
<dbReference type="AlphaFoldDB" id="A0A8J4AFI3"/>
<dbReference type="EMBL" id="BOPO01000050">
    <property type="protein sequence ID" value="GIL27678.1"/>
    <property type="molecule type" value="Genomic_DNA"/>
</dbReference>
<protein>
    <submittedName>
        <fullName evidence="2">Uncharacterized protein</fullName>
    </submittedName>
</protein>
<sequence>MAAGYCDGRGSSGTSRGTRTGVAGRSCRLPRSRSGPDTRSIVRNFLHADHLLSGNEF</sequence>
<evidence type="ECO:0000256" key="1">
    <source>
        <dbReference type="SAM" id="MobiDB-lite"/>
    </source>
</evidence>
<gene>
    <name evidence="2" type="ORF">NUM_29320</name>
</gene>
<keyword evidence="3" id="KW-1185">Reference proteome</keyword>
<organism evidence="2 3">
    <name type="scientific">Actinocatenispora comari</name>
    <dbReference type="NCBI Taxonomy" id="2807577"/>
    <lineage>
        <taxon>Bacteria</taxon>
        <taxon>Bacillati</taxon>
        <taxon>Actinomycetota</taxon>
        <taxon>Actinomycetes</taxon>
        <taxon>Micromonosporales</taxon>
        <taxon>Micromonosporaceae</taxon>
        <taxon>Actinocatenispora</taxon>
    </lineage>
</organism>
<feature type="region of interest" description="Disordered" evidence="1">
    <location>
        <begin position="1"/>
        <end position="36"/>
    </location>
</feature>
<dbReference type="Proteomes" id="UP000614996">
    <property type="component" value="Unassembled WGS sequence"/>
</dbReference>